<evidence type="ECO:0000259" key="6">
    <source>
        <dbReference type="Pfam" id="PF08281"/>
    </source>
</evidence>
<keyword evidence="4" id="KW-0804">Transcription</keyword>
<keyword evidence="2" id="KW-0805">Transcription regulation</keyword>
<keyword evidence="3" id="KW-0731">Sigma factor</keyword>
<dbReference type="InterPro" id="IPR014284">
    <property type="entry name" value="RNA_pol_sigma-70_dom"/>
</dbReference>
<proteinExistence type="inferred from homology"/>
<dbReference type="Gene3D" id="1.10.10.10">
    <property type="entry name" value="Winged helix-like DNA-binding domain superfamily/Winged helix DNA-binding domain"/>
    <property type="match status" value="1"/>
</dbReference>
<dbReference type="InterPro" id="IPR007627">
    <property type="entry name" value="RNA_pol_sigma70_r2"/>
</dbReference>
<evidence type="ECO:0000256" key="2">
    <source>
        <dbReference type="ARBA" id="ARBA00023015"/>
    </source>
</evidence>
<gene>
    <name evidence="7" type="ORF">SAMN04487990_101183</name>
</gene>
<protein>
    <submittedName>
        <fullName evidence="7">RNA polymerase, sigma subunit, SigZ</fullName>
    </submittedName>
</protein>
<dbReference type="GO" id="GO:0003677">
    <property type="term" value="F:DNA binding"/>
    <property type="evidence" value="ECO:0007669"/>
    <property type="project" value="InterPro"/>
</dbReference>
<dbReference type="SUPFAM" id="SSF88659">
    <property type="entry name" value="Sigma3 and sigma4 domains of RNA polymerase sigma factors"/>
    <property type="match status" value="1"/>
</dbReference>
<evidence type="ECO:0000313" key="7">
    <source>
        <dbReference type="EMBL" id="SDZ74436.1"/>
    </source>
</evidence>
<reference evidence="7 8" key="1">
    <citation type="submission" date="2016-10" db="EMBL/GenBank/DDBJ databases">
        <authorList>
            <person name="de Groot N.N."/>
        </authorList>
    </citation>
    <scope>NUCLEOTIDE SEQUENCE [LARGE SCALE GENOMIC DNA]</scope>
    <source>
        <strain evidence="7 8">DSM 23842</strain>
    </source>
</reference>
<name>A0A1H3VI38_BIZPA</name>
<evidence type="ECO:0000256" key="1">
    <source>
        <dbReference type="ARBA" id="ARBA00010641"/>
    </source>
</evidence>
<keyword evidence="8" id="KW-1185">Reference proteome</keyword>
<evidence type="ECO:0000256" key="3">
    <source>
        <dbReference type="ARBA" id="ARBA00023082"/>
    </source>
</evidence>
<dbReference type="InterPro" id="IPR039425">
    <property type="entry name" value="RNA_pol_sigma-70-like"/>
</dbReference>
<dbReference type="GO" id="GO:0006352">
    <property type="term" value="P:DNA-templated transcription initiation"/>
    <property type="evidence" value="ECO:0007669"/>
    <property type="project" value="InterPro"/>
</dbReference>
<evidence type="ECO:0000256" key="4">
    <source>
        <dbReference type="ARBA" id="ARBA00023163"/>
    </source>
</evidence>
<dbReference type="PANTHER" id="PTHR43133">
    <property type="entry name" value="RNA POLYMERASE ECF-TYPE SIGMA FACTO"/>
    <property type="match status" value="1"/>
</dbReference>
<dbReference type="Pfam" id="PF08281">
    <property type="entry name" value="Sigma70_r4_2"/>
    <property type="match status" value="1"/>
</dbReference>
<dbReference type="NCBIfam" id="TIGR02937">
    <property type="entry name" value="sigma70-ECF"/>
    <property type="match status" value="1"/>
</dbReference>
<dbReference type="SUPFAM" id="SSF88946">
    <property type="entry name" value="Sigma2 domain of RNA polymerase sigma factors"/>
    <property type="match status" value="1"/>
</dbReference>
<dbReference type="Pfam" id="PF04542">
    <property type="entry name" value="Sigma70_r2"/>
    <property type="match status" value="1"/>
</dbReference>
<dbReference type="AlphaFoldDB" id="A0A1H3VI38"/>
<dbReference type="GO" id="GO:0016987">
    <property type="term" value="F:sigma factor activity"/>
    <property type="evidence" value="ECO:0007669"/>
    <property type="project" value="UniProtKB-KW"/>
</dbReference>
<dbReference type="InterPro" id="IPR013249">
    <property type="entry name" value="RNA_pol_sigma70_r4_t2"/>
</dbReference>
<dbReference type="InterPro" id="IPR013324">
    <property type="entry name" value="RNA_pol_sigma_r3/r4-like"/>
</dbReference>
<evidence type="ECO:0000259" key="5">
    <source>
        <dbReference type="Pfam" id="PF04542"/>
    </source>
</evidence>
<comment type="similarity">
    <text evidence="1">Belongs to the sigma-70 factor family. ECF subfamily.</text>
</comment>
<dbReference type="InterPro" id="IPR013325">
    <property type="entry name" value="RNA_pol_sigma_r2"/>
</dbReference>
<dbReference type="PANTHER" id="PTHR43133:SF62">
    <property type="entry name" value="RNA POLYMERASE SIGMA FACTOR SIGZ"/>
    <property type="match status" value="1"/>
</dbReference>
<dbReference type="Proteomes" id="UP000198846">
    <property type="component" value="Unassembled WGS sequence"/>
</dbReference>
<feature type="domain" description="RNA polymerase sigma factor 70 region 4 type 2" evidence="6">
    <location>
        <begin position="119"/>
        <end position="169"/>
    </location>
</feature>
<evidence type="ECO:0000313" key="8">
    <source>
        <dbReference type="Proteomes" id="UP000198846"/>
    </source>
</evidence>
<dbReference type="Gene3D" id="1.10.1740.10">
    <property type="match status" value="1"/>
</dbReference>
<organism evidence="7 8">
    <name type="scientific">Bizionia paragorgiae</name>
    <dbReference type="NCBI Taxonomy" id="283786"/>
    <lineage>
        <taxon>Bacteria</taxon>
        <taxon>Pseudomonadati</taxon>
        <taxon>Bacteroidota</taxon>
        <taxon>Flavobacteriia</taxon>
        <taxon>Flavobacteriales</taxon>
        <taxon>Flavobacteriaceae</taxon>
        <taxon>Bizionia</taxon>
    </lineage>
</organism>
<dbReference type="STRING" id="283786.SAMN04487990_101183"/>
<sequence>MMLNSVSFSNFNLNKRCFYSHCMTTKAIWKLYAQDLKHFILSKVKDDTVTDDLLQDTFIKIHTKHNSIRDDSKLKAWVFSIARYTVYDYFRKNRLSTSIDKEELLCIEETKEGTHTEQDCLRGIIKNLPKKYRTPLFLADIKGMKQAKIAQELELPLPTVKSQIQRARTLITKGFMECCGFKLNDEGYLVGELQDKADCKVCAH</sequence>
<accession>A0A1H3VI38</accession>
<dbReference type="EMBL" id="FNQK01000001">
    <property type="protein sequence ID" value="SDZ74436.1"/>
    <property type="molecule type" value="Genomic_DNA"/>
</dbReference>
<dbReference type="InterPro" id="IPR036388">
    <property type="entry name" value="WH-like_DNA-bd_sf"/>
</dbReference>
<feature type="domain" description="RNA polymerase sigma-70 region 2" evidence="5">
    <location>
        <begin position="30"/>
        <end position="94"/>
    </location>
</feature>